<evidence type="ECO:0000259" key="2">
    <source>
        <dbReference type="SMART" id="SM00858"/>
    </source>
</evidence>
<sequence length="91" mass="9901">MESKLGVVMDPKDSIATAIVDIEEGDWVSVKRAKTIKRVKALERIPFGFKIALQDISQGEPIIKYGEVIGKASSAIKEGALVHVHNVEGSR</sequence>
<dbReference type="Pfam" id="PF08666">
    <property type="entry name" value="SAF"/>
    <property type="match status" value="1"/>
</dbReference>
<organism evidence="3">
    <name type="scientific">marine sediment metagenome</name>
    <dbReference type="NCBI Taxonomy" id="412755"/>
    <lineage>
        <taxon>unclassified sequences</taxon>
        <taxon>metagenomes</taxon>
        <taxon>ecological metagenomes</taxon>
    </lineage>
</organism>
<feature type="non-terminal residue" evidence="3">
    <location>
        <position position="91"/>
    </location>
</feature>
<dbReference type="CDD" id="cd11613">
    <property type="entry name" value="SAF_AH_GD"/>
    <property type="match status" value="1"/>
</dbReference>
<evidence type="ECO:0000256" key="1">
    <source>
        <dbReference type="ARBA" id="ARBA00023239"/>
    </source>
</evidence>
<dbReference type="PANTHER" id="PTHR30536:SF5">
    <property type="entry name" value="ALTRONATE DEHYDRATASE"/>
    <property type="match status" value="1"/>
</dbReference>
<proteinExistence type="predicted"/>
<dbReference type="InterPro" id="IPR052172">
    <property type="entry name" value="UxaA_altronate/galactarate_dh"/>
</dbReference>
<comment type="caution">
    <text evidence="3">The sequence shown here is derived from an EMBL/GenBank/DDBJ whole genome shotgun (WGS) entry which is preliminary data.</text>
</comment>
<name>X1PNU8_9ZZZZ</name>
<dbReference type="SMART" id="SM00858">
    <property type="entry name" value="SAF"/>
    <property type="match status" value="1"/>
</dbReference>
<dbReference type="EMBL" id="BARV01029064">
    <property type="protein sequence ID" value="GAI40715.1"/>
    <property type="molecule type" value="Genomic_DNA"/>
</dbReference>
<dbReference type="Gene3D" id="2.30.130.110">
    <property type="match status" value="1"/>
</dbReference>
<accession>X1PNU8</accession>
<dbReference type="AlphaFoldDB" id="X1PNU8"/>
<dbReference type="InterPro" id="IPR013974">
    <property type="entry name" value="SAF"/>
</dbReference>
<feature type="domain" description="SAF" evidence="2">
    <location>
        <begin position="13"/>
        <end position="88"/>
    </location>
</feature>
<protein>
    <recommendedName>
        <fullName evidence="2">SAF domain-containing protein</fullName>
    </recommendedName>
</protein>
<evidence type="ECO:0000313" key="3">
    <source>
        <dbReference type="EMBL" id="GAI40715.1"/>
    </source>
</evidence>
<gene>
    <name evidence="3" type="ORF">S06H3_46413</name>
</gene>
<dbReference type="InterPro" id="IPR044144">
    <property type="entry name" value="SAF_UxaA/GarD"/>
</dbReference>
<keyword evidence="1" id="KW-0456">Lyase</keyword>
<dbReference type="GO" id="GO:0019698">
    <property type="term" value="P:D-galacturonate catabolic process"/>
    <property type="evidence" value="ECO:0007669"/>
    <property type="project" value="TreeGrafter"/>
</dbReference>
<dbReference type="GO" id="GO:0016829">
    <property type="term" value="F:lyase activity"/>
    <property type="evidence" value="ECO:0007669"/>
    <property type="project" value="UniProtKB-KW"/>
</dbReference>
<reference evidence="3" key="1">
    <citation type="journal article" date="2014" name="Front. Microbiol.">
        <title>High frequency of phylogenetically diverse reductive dehalogenase-homologous genes in deep subseafloor sedimentary metagenomes.</title>
        <authorList>
            <person name="Kawai M."/>
            <person name="Futagami T."/>
            <person name="Toyoda A."/>
            <person name="Takaki Y."/>
            <person name="Nishi S."/>
            <person name="Hori S."/>
            <person name="Arai W."/>
            <person name="Tsubouchi T."/>
            <person name="Morono Y."/>
            <person name="Uchiyama I."/>
            <person name="Ito T."/>
            <person name="Fujiyama A."/>
            <person name="Inagaki F."/>
            <person name="Takami H."/>
        </authorList>
    </citation>
    <scope>NUCLEOTIDE SEQUENCE</scope>
    <source>
        <strain evidence="3">Expedition CK06-06</strain>
    </source>
</reference>
<dbReference type="PANTHER" id="PTHR30536">
    <property type="entry name" value="ALTRONATE/GALACTARATE DEHYDRATASE"/>
    <property type="match status" value="1"/>
</dbReference>